<proteinExistence type="predicted"/>
<evidence type="ECO:0008006" key="3">
    <source>
        <dbReference type="Google" id="ProtNLM"/>
    </source>
</evidence>
<dbReference type="Proteomes" id="UP000315525">
    <property type="component" value="Unassembled WGS sequence"/>
</dbReference>
<evidence type="ECO:0000313" key="1">
    <source>
        <dbReference type="EMBL" id="TET47745.1"/>
    </source>
</evidence>
<dbReference type="Pfam" id="PF08803">
    <property type="entry name" value="ydhR"/>
    <property type="match status" value="1"/>
</dbReference>
<dbReference type="PANTHER" id="PTHR39169">
    <property type="match status" value="1"/>
</dbReference>
<dbReference type="SUPFAM" id="SSF54909">
    <property type="entry name" value="Dimeric alpha+beta barrel"/>
    <property type="match status" value="1"/>
</dbReference>
<dbReference type="PANTHER" id="PTHR39169:SF1">
    <property type="entry name" value="MONOOXYGENASE YDHR-RELATED"/>
    <property type="match status" value="1"/>
</dbReference>
<reference evidence="1 2" key="1">
    <citation type="submission" date="2019-03" db="EMBL/GenBank/DDBJ databases">
        <title>Metabolic potential of uncultured bacteria and archaea associated with petroleum seepage in deep-sea sediments.</title>
        <authorList>
            <person name="Dong X."/>
            <person name="Hubert C."/>
        </authorList>
    </citation>
    <scope>NUCLEOTIDE SEQUENCE [LARGE SCALE GENOMIC DNA]</scope>
    <source>
        <strain evidence="1">E44_bin18</strain>
    </source>
</reference>
<dbReference type="Gene3D" id="3.30.70.100">
    <property type="match status" value="1"/>
</dbReference>
<dbReference type="InterPro" id="IPR011008">
    <property type="entry name" value="Dimeric_a/b-barrel"/>
</dbReference>
<comment type="caution">
    <text evidence="1">The sequence shown here is derived from an EMBL/GenBank/DDBJ whole genome shotgun (WGS) entry which is preliminary data.</text>
</comment>
<evidence type="ECO:0000313" key="2">
    <source>
        <dbReference type="Proteomes" id="UP000315525"/>
    </source>
</evidence>
<sequence>MSAKLMQLNFKFSVSKDEYEQAVSPLAEKFAAVEGLRWKIWMMNEADGEAGGIYLFNDEASLKAFLEGPLVAQVTSHPALSDFSVKQFDTMEKLTAITRGPV</sequence>
<dbReference type="EMBL" id="SOJN01000010">
    <property type="protein sequence ID" value="TET47745.1"/>
    <property type="molecule type" value="Genomic_DNA"/>
</dbReference>
<organism evidence="1 2">
    <name type="scientific">candidate division TA06 bacterium</name>
    <dbReference type="NCBI Taxonomy" id="2250710"/>
    <lineage>
        <taxon>Bacteria</taxon>
        <taxon>Bacteria division TA06</taxon>
    </lineage>
</organism>
<protein>
    <recommendedName>
        <fullName evidence="3">Monooxygenase</fullName>
    </recommendedName>
</protein>
<dbReference type="AlphaFoldDB" id="A0A523UYY2"/>
<accession>A0A523UYY2</accession>
<dbReference type="InterPro" id="IPR014910">
    <property type="entry name" value="YdhR"/>
</dbReference>
<gene>
    <name evidence="1" type="ORF">E3J62_00680</name>
</gene>
<name>A0A523UYY2_UNCT6</name>